<dbReference type="GeneID" id="19402171"/>
<dbReference type="InterPro" id="IPR015381">
    <property type="entry name" value="XLF-like_N"/>
</dbReference>
<feature type="compositionally biased region" description="Basic and acidic residues" evidence="8">
    <location>
        <begin position="793"/>
        <end position="811"/>
    </location>
</feature>
<dbReference type="Proteomes" id="UP000016935">
    <property type="component" value="Unassembled WGS sequence"/>
</dbReference>
<feature type="compositionally biased region" description="Low complexity" evidence="8">
    <location>
        <begin position="699"/>
        <end position="710"/>
    </location>
</feature>
<dbReference type="eggNOG" id="ENOG502SCQK">
    <property type="taxonomic scope" value="Eukaryota"/>
</dbReference>
<keyword evidence="3" id="KW-0238">DNA-binding</keyword>
<organism evidence="11 12">
    <name type="scientific">Exserohilum turcicum (strain 28A)</name>
    <name type="common">Northern leaf blight fungus</name>
    <name type="synonym">Setosphaeria turcica</name>
    <dbReference type="NCBI Taxonomy" id="671987"/>
    <lineage>
        <taxon>Eukaryota</taxon>
        <taxon>Fungi</taxon>
        <taxon>Dikarya</taxon>
        <taxon>Ascomycota</taxon>
        <taxon>Pezizomycotina</taxon>
        <taxon>Dothideomycetes</taxon>
        <taxon>Pleosporomycetidae</taxon>
        <taxon>Pleosporales</taxon>
        <taxon>Pleosporineae</taxon>
        <taxon>Pleosporaceae</taxon>
        <taxon>Exserohilum</taxon>
    </lineage>
</organism>
<accession>R0KEY4</accession>
<dbReference type="InterPro" id="IPR052287">
    <property type="entry name" value="NHEJ_factor"/>
</dbReference>
<feature type="domain" description="XLF-like coiled-coil region" evidence="10">
    <location>
        <begin position="128"/>
        <end position="178"/>
    </location>
</feature>
<dbReference type="HOGENOM" id="CLU_278256_0_0_1"/>
<feature type="region of interest" description="Disordered" evidence="8">
    <location>
        <begin position="898"/>
        <end position="939"/>
    </location>
</feature>
<evidence type="ECO:0000313" key="11">
    <source>
        <dbReference type="EMBL" id="EOA86647.1"/>
    </source>
</evidence>
<dbReference type="Pfam" id="PF21928">
    <property type="entry name" value="XLF_CC"/>
    <property type="match status" value="1"/>
</dbReference>
<feature type="compositionally biased region" description="Polar residues" evidence="8">
    <location>
        <begin position="812"/>
        <end position="827"/>
    </location>
</feature>
<evidence type="ECO:0000259" key="9">
    <source>
        <dbReference type="Pfam" id="PF09302"/>
    </source>
</evidence>
<dbReference type="RefSeq" id="XP_008024884.1">
    <property type="nucleotide sequence ID" value="XM_008026693.1"/>
</dbReference>
<evidence type="ECO:0000256" key="7">
    <source>
        <dbReference type="ARBA" id="ARBA00044529"/>
    </source>
</evidence>
<comment type="similarity">
    <text evidence="6">Belongs to the XRCC4-XLF family. XLF subfamily.</text>
</comment>
<dbReference type="CDD" id="cd22285">
    <property type="entry name" value="HD_XLF_N"/>
    <property type="match status" value="1"/>
</dbReference>
<proteinExistence type="inferred from homology"/>
<feature type="compositionally biased region" description="Acidic residues" evidence="8">
    <location>
        <begin position="285"/>
        <end position="296"/>
    </location>
</feature>
<feature type="region of interest" description="Disordered" evidence="8">
    <location>
        <begin position="340"/>
        <end position="604"/>
    </location>
</feature>
<dbReference type="OrthoDB" id="2155935at2759"/>
<keyword evidence="5" id="KW-0539">Nucleus</keyword>
<evidence type="ECO:0000256" key="3">
    <source>
        <dbReference type="ARBA" id="ARBA00023125"/>
    </source>
</evidence>
<feature type="compositionally biased region" description="Low complexity" evidence="8">
    <location>
        <begin position="780"/>
        <end position="790"/>
    </location>
</feature>
<feature type="region of interest" description="Disordered" evidence="8">
    <location>
        <begin position="277"/>
        <end position="300"/>
    </location>
</feature>
<dbReference type="InterPro" id="IPR038051">
    <property type="entry name" value="XRCC4-like_N_sf"/>
</dbReference>
<keyword evidence="12" id="KW-1185">Reference proteome</keyword>
<feature type="compositionally biased region" description="Basic residues" evidence="8">
    <location>
        <begin position="545"/>
        <end position="557"/>
    </location>
</feature>
<feature type="compositionally biased region" description="Polar residues" evidence="8">
    <location>
        <begin position="473"/>
        <end position="484"/>
    </location>
</feature>
<feature type="compositionally biased region" description="Acidic residues" evidence="8">
    <location>
        <begin position="344"/>
        <end position="356"/>
    </location>
</feature>
<evidence type="ECO:0000256" key="5">
    <source>
        <dbReference type="ARBA" id="ARBA00023242"/>
    </source>
</evidence>
<evidence type="ECO:0000256" key="2">
    <source>
        <dbReference type="ARBA" id="ARBA00022763"/>
    </source>
</evidence>
<dbReference type="PANTHER" id="PTHR32235">
    <property type="entry name" value="NON-HOMOLOGOUS END-JOINING FACTOR 1"/>
    <property type="match status" value="1"/>
</dbReference>
<dbReference type="Pfam" id="PF09302">
    <property type="entry name" value="XLF"/>
    <property type="match status" value="1"/>
</dbReference>
<protein>
    <recommendedName>
        <fullName evidence="7">Non-homologous end-joining factor 1</fullName>
    </recommendedName>
</protein>
<evidence type="ECO:0000256" key="6">
    <source>
        <dbReference type="ARBA" id="ARBA00025747"/>
    </source>
</evidence>
<dbReference type="Gene3D" id="2.170.210.10">
    <property type="entry name" value="DNA double-strand break repair and VJ recombination XRCC4, N-terminal"/>
    <property type="match status" value="1"/>
</dbReference>
<name>R0KEY4_EXST2</name>
<reference evidence="11 12" key="2">
    <citation type="journal article" date="2013" name="PLoS Genet.">
        <title>Comparative genome structure, secondary metabolite, and effector coding capacity across Cochliobolus pathogens.</title>
        <authorList>
            <person name="Condon B.J."/>
            <person name="Leng Y."/>
            <person name="Wu D."/>
            <person name="Bushley K.E."/>
            <person name="Ohm R.A."/>
            <person name="Otillar R."/>
            <person name="Martin J."/>
            <person name="Schackwitz W."/>
            <person name="Grimwood J."/>
            <person name="MohdZainudin N."/>
            <person name="Xue C."/>
            <person name="Wang R."/>
            <person name="Manning V.A."/>
            <person name="Dhillon B."/>
            <person name="Tu Z.J."/>
            <person name="Steffenson B.J."/>
            <person name="Salamov A."/>
            <person name="Sun H."/>
            <person name="Lowry S."/>
            <person name="LaButti K."/>
            <person name="Han J."/>
            <person name="Copeland A."/>
            <person name="Lindquist E."/>
            <person name="Barry K."/>
            <person name="Schmutz J."/>
            <person name="Baker S.E."/>
            <person name="Ciuffetti L.M."/>
            <person name="Grigoriev I.V."/>
            <person name="Zhong S."/>
            <person name="Turgeon B.G."/>
        </authorList>
    </citation>
    <scope>NUCLEOTIDE SEQUENCE [LARGE SCALE GENOMIC DNA]</scope>
    <source>
        <strain evidence="12">28A</strain>
    </source>
</reference>
<evidence type="ECO:0000313" key="12">
    <source>
        <dbReference type="Proteomes" id="UP000016935"/>
    </source>
</evidence>
<dbReference type="GO" id="GO:0045027">
    <property type="term" value="F:DNA end binding"/>
    <property type="evidence" value="ECO:0007669"/>
    <property type="project" value="TreeGrafter"/>
</dbReference>
<feature type="compositionally biased region" description="Low complexity" evidence="8">
    <location>
        <begin position="368"/>
        <end position="402"/>
    </location>
</feature>
<dbReference type="STRING" id="671987.R0KEY4"/>
<feature type="region of interest" description="Disordered" evidence="8">
    <location>
        <begin position="729"/>
        <end position="828"/>
    </location>
</feature>
<reference evidence="11 12" key="1">
    <citation type="journal article" date="2012" name="PLoS Pathog.">
        <title>Diverse lifestyles and strategies of plant pathogenesis encoded in the genomes of eighteen Dothideomycetes fungi.</title>
        <authorList>
            <person name="Ohm R.A."/>
            <person name="Feau N."/>
            <person name="Henrissat B."/>
            <person name="Schoch C.L."/>
            <person name="Horwitz B.A."/>
            <person name="Barry K.W."/>
            <person name="Condon B.J."/>
            <person name="Copeland A.C."/>
            <person name="Dhillon B."/>
            <person name="Glaser F."/>
            <person name="Hesse C.N."/>
            <person name="Kosti I."/>
            <person name="LaButti K."/>
            <person name="Lindquist E.A."/>
            <person name="Lucas S."/>
            <person name="Salamov A.A."/>
            <person name="Bradshaw R.E."/>
            <person name="Ciuffetti L."/>
            <person name="Hamelin R.C."/>
            <person name="Kema G.H.J."/>
            <person name="Lawrence C."/>
            <person name="Scott J.A."/>
            <person name="Spatafora J.W."/>
            <person name="Turgeon B.G."/>
            <person name="de Wit P.J.G.M."/>
            <person name="Zhong S."/>
            <person name="Goodwin S.B."/>
            <person name="Grigoriev I.V."/>
        </authorList>
    </citation>
    <scope>NUCLEOTIDE SEQUENCE [LARGE SCALE GENOMIC DNA]</scope>
    <source>
        <strain evidence="12">28A</strain>
    </source>
</reference>
<feature type="compositionally biased region" description="Polar residues" evidence="8">
    <location>
        <begin position="587"/>
        <end position="596"/>
    </location>
</feature>
<feature type="region of interest" description="Disordered" evidence="8">
    <location>
        <begin position="689"/>
        <end position="717"/>
    </location>
</feature>
<feature type="compositionally biased region" description="Polar residues" evidence="8">
    <location>
        <begin position="567"/>
        <end position="580"/>
    </location>
</feature>
<keyword evidence="2" id="KW-0227">DNA damage</keyword>
<feature type="compositionally biased region" description="Basic and acidic residues" evidence="8">
    <location>
        <begin position="762"/>
        <end position="772"/>
    </location>
</feature>
<sequence length="1137" mass="125527">MSCWRVLTLLKQPGDEQVPPLLVKPTFNPDSYIVHLTDLSNIWCEELGLDDIVDRASQEQSPIEASKQDPAQLAVLLENIAKPLHNAGDATCRITRNEEDSIILHTTISLPEPLGRLQWRFHLQKRTSTALKNELILTLFVSSHIQNERIASLIKTIASKDNAINRLLDQFDATNMDLAAAFPSVGGTKAGRRTVKREQAAKHVPALRPFHEDAWRQDTGHLEDSDLTSLGLFQEALAQTTPKVPEKLKSENIQTSWWTSVPTQLAPLKISVKPTSFVKSKDASESSDEETEDEFDTHENFKVRNNVSHFHRIVDFAQTRNIPPKPTKVAAALTQILPLKDHGEDESDSTEEENDLDAPPKSYSQNKSQDISQSVRQRSSSPDQRSSPVAAAPSATKPKASSFRIGGKPQRISSSPTPLPDGAIVGANPDIALMTRESVPPASQQTEMAMTPRKLRKPFRIGGKARATEDNEPSQLAVTASPSKNRTRDMASPTIEPPSSPPQSQEATQEAPPVEEVQEETPEEKAERRRAELKRRNEEAAKKQAQQKKKKKKKKSDRRSQEKADAGSSSRDQHATSSLHPSAPKVNISTSSHPNTQQQQQSQNKVIMSTLTPSEAGRSPALHINAQNEQEQTHRRAALIPQSALDEEERARLEATLSHARSLLDSQGFNNVYINIPLSIQSELQMKTTHDGLSGAPPRISSRSVESSISHTMSPGQEQVLENIDHESVTRPIEQPARSPRKSLPSHWLPRPVSPKLATAQRAKDRTYKKQSESGSDQLTSTPHNTTSTTGDHVIDSENIEPVRTREKDRVSSSQTQADNTNSTQHRMGSDLRATAAEFVPQFAHTTRATEPVTEAATLDSLQDVAGLPDMTMLDRNSIPFLWYMYGIQFAYEQGVRNGRPKPARKFKPRKPRDSVSSSGGPLHTVSLEHPATEMSTVGRPLPVPGQSRSYAEIAALPISPHGPNSVTGGGDFHANIENLEAVRNVDDGEVFQPFASQYDKIDEQTAVARHKDNNTPRHYNIDLTRAHNVGFPVGPRNHQAPTYYTMPRYDHRNNRFPRNGLYGGRGITAGIPIDATTPFPNPVPPQGRPRYNRTRAGNMTDCTGYAIAQEACGIVDITSATELIGDTVCNTCDPNH</sequence>
<feature type="compositionally biased region" description="Low complexity" evidence="8">
    <location>
        <begin position="502"/>
        <end position="515"/>
    </location>
</feature>
<dbReference type="GO" id="GO:0006303">
    <property type="term" value="P:double-strand break repair via nonhomologous end joining"/>
    <property type="evidence" value="ECO:0007669"/>
    <property type="project" value="UniProtKB-ARBA"/>
</dbReference>
<keyword evidence="4" id="KW-0234">DNA repair</keyword>
<evidence type="ECO:0000259" key="10">
    <source>
        <dbReference type="Pfam" id="PF21928"/>
    </source>
</evidence>
<feature type="compositionally biased region" description="Basic and acidic residues" evidence="8">
    <location>
        <begin position="523"/>
        <end position="542"/>
    </location>
</feature>
<feature type="compositionally biased region" description="Basic residues" evidence="8">
    <location>
        <begin position="899"/>
        <end position="911"/>
    </location>
</feature>
<comment type="subcellular location">
    <subcellularLocation>
        <location evidence="1">Nucleus</location>
    </subcellularLocation>
</comment>
<gene>
    <name evidence="11" type="ORF">SETTUDRAFT_19157</name>
</gene>
<evidence type="ECO:0000256" key="4">
    <source>
        <dbReference type="ARBA" id="ARBA00023204"/>
    </source>
</evidence>
<dbReference type="EMBL" id="KB908592">
    <property type="protein sequence ID" value="EOA86647.1"/>
    <property type="molecule type" value="Genomic_DNA"/>
</dbReference>
<evidence type="ECO:0000256" key="1">
    <source>
        <dbReference type="ARBA" id="ARBA00004123"/>
    </source>
</evidence>
<dbReference type="PANTHER" id="PTHR32235:SF1">
    <property type="entry name" value="NON-HOMOLOGOUS END-JOINING FACTOR 1"/>
    <property type="match status" value="1"/>
</dbReference>
<feature type="domain" description="XLF-like N-terminal" evidence="9">
    <location>
        <begin position="4"/>
        <end position="125"/>
    </location>
</feature>
<dbReference type="GO" id="GO:0032807">
    <property type="term" value="C:DNA ligase IV complex"/>
    <property type="evidence" value="ECO:0007669"/>
    <property type="project" value="TreeGrafter"/>
</dbReference>
<dbReference type="AlphaFoldDB" id="R0KEY4"/>
<dbReference type="InterPro" id="IPR053829">
    <property type="entry name" value="XLF-like_CC"/>
</dbReference>
<evidence type="ECO:0000256" key="8">
    <source>
        <dbReference type="SAM" id="MobiDB-lite"/>
    </source>
</evidence>